<keyword evidence="3" id="KW-0479">Metal-binding</keyword>
<keyword evidence="2" id="KW-0808">Transferase</keyword>
<dbReference type="InterPro" id="IPR049874">
    <property type="entry name" value="ROK_cs"/>
</dbReference>
<evidence type="ECO:0000256" key="2">
    <source>
        <dbReference type="ARBA" id="ARBA00022679"/>
    </source>
</evidence>
<dbReference type="PANTHER" id="PTHR18964:SF162">
    <property type="entry name" value="N-ACETYL-D-GLUCOSAMINE KINASE"/>
    <property type="match status" value="1"/>
</dbReference>
<dbReference type="SUPFAM" id="SSF53067">
    <property type="entry name" value="Actin-like ATPase domain"/>
    <property type="match status" value="1"/>
</dbReference>
<comment type="caution">
    <text evidence="10">The sequence shown here is derived from an EMBL/GenBank/DDBJ whole genome shotgun (WGS) entry which is preliminary data.</text>
</comment>
<dbReference type="PROSITE" id="PS01125">
    <property type="entry name" value="ROK"/>
    <property type="match status" value="1"/>
</dbReference>
<evidence type="ECO:0000256" key="1">
    <source>
        <dbReference type="ARBA" id="ARBA00012122"/>
    </source>
</evidence>
<evidence type="ECO:0000256" key="3">
    <source>
        <dbReference type="ARBA" id="ARBA00022723"/>
    </source>
</evidence>
<dbReference type="Proteomes" id="UP001610706">
    <property type="component" value="Unassembled WGS sequence"/>
</dbReference>
<evidence type="ECO:0000256" key="9">
    <source>
        <dbReference type="ARBA" id="ARBA00049065"/>
    </source>
</evidence>
<evidence type="ECO:0000256" key="4">
    <source>
        <dbReference type="ARBA" id="ARBA00022741"/>
    </source>
</evidence>
<name>A0ABW7NX22_9GAMM</name>
<evidence type="ECO:0000256" key="5">
    <source>
        <dbReference type="ARBA" id="ARBA00022777"/>
    </source>
</evidence>
<keyword evidence="5" id="KW-0418">Kinase</keyword>
<protein>
    <recommendedName>
        <fullName evidence="1">N-acetylglucosamine kinase</fullName>
        <ecNumber evidence="1">2.7.1.59</ecNumber>
    </recommendedName>
</protein>
<evidence type="ECO:0000313" key="11">
    <source>
        <dbReference type="Proteomes" id="UP001610706"/>
    </source>
</evidence>
<organism evidence="10 11">
    <name type="scientific">Oceanimonas smirnovii</name>
    <dbReference type="NCBI Taxonomy" id="264574"/>
    <lineage>
        <taxon>Bacteria</taxon>
        <taxon>Pseudomonadati</taxon>
        <taxon>Pseudomonadota</taxon>
        <taxon>Gammaproteobacteria</taxon>
        <taxon>Aeromonadales</taxon>
        <taxon>Aeromonadaceae</taxon>
        <taxon>Oceanimonas</taxon>
    </lineage>
</organism>
<evidence type="ECO:0000313" key="10">
    <source>
        <dbReference type="EMBL" id="MFH7563717.1"/>
    </source>
</evidence>
<dbReference type="RefSeq" id="WP_395536065.1">
    <property type="nucleotide sequence ID" value="NZ_CP166302.1"/>
</dbReference>
<evidence type="ECO:0000256" key="8">
    <source>
        <dbReference type="ARBA" id="ARBA00023277"/>
    </source>
</evidence>
<keyword evidence="7" id="KW-0067">ATP-binding</keyword>
<comment type="catalytic activity">
    <reaction evidence="9">
        <text>N-acetyl-D-glucosamine + ATP = N-acetyl-D-glucosamine 6-phosphate + ADP + H(+)</text>
        <dbReference type="Rhea" id="RHEA:17417"/>
        <dbReference type="ChEBI" id="CHEBI:15378"/>
        <dbReference type="ChEBI" id="CHEBI:30616"/>
        <dbReference type="ChEBI" id="CHEBI:57513"/>
        <dbReference type="ChEBI" id="CHEBI:456216"/>
        <dbReference type="ChEBI" id="CHEBI:506227"/>
        <dbReference type="EC" id="2.7.1.59"/>
    </reaction>
</comment>
<dbReference type="Pfam" id="PF00480">
    <property type="entry name" value="ROK"/>
    <property type="match status" value="1"/>
</dbReference>
<gene>
    <name evidence="10" type="ORF">AB9R89_00030</name>
</gene>
<keyword evidence="11" id="KW-1185">Reference proteome</keyword>
<dbReference type="EC" id="2.7.1.59" evidence="1"/>
<dbReference type="EMBL" id="JBGFTR010000001">
    <property type="protein sequence ID" value="MFH7563717.1"/>
    <property type="molecule type" value="Genomic_DNA"/>
</dbReference>
<dbReference type="InterPro" id="IPR043129">
    <property type="entry name" value="ATPase_NBD"/>
</dbReference>
<proteinExistence type="predicted"/>
<keyword evidence="8" id="KW-0119">Carbohydrate metabolism</keyword>
<dbReference type="PANTHER" id="PTHR18964">
    <property type="entry name" value="ROK (REPRESSOR, ORF, KINASE) FAMILY"/>
    <property type="match status" value="1"/>
</dbReference>
<reference evidence="10 11" key="1">
    <citation type="submission" date="2024-08" db="EMBL/GenBank/DDBJ databases">
        <title>Oceanimonas smirnovii Genome sequencing and assembly.</title>
        <authorList>
            <person name="Tang B."/>
        </authorList>
    </citation>
    <scope>NUCLEOTIDE SEQUENCE [LARGE SCALE GENOMIC DNA]</scope>
    <source>
        <strain evidence="10 11">OS2020-119</strain>
    </source>
</reference>
<dbReference type="Gene3D" id="3.30.420.40">
    <property type="match status" value="2"/>
</dbReference>
<keyword evidence="6" id="KW-0862">Zinc</keyword>
<evidence type="ECO:0000256" key="7">
    <source>
        <dbReference type="ARBA" id="ARBA00022840"/>
    </source>
</evidence>
<accession>A0ABW7NX22</accession>
<dbReference type="InterPro" id="IPR000600">
    <property type="entry name" value="ROK"/>
</dbReference>
<keyword evidence="4" id="KW-0547">Nucleotide-binding</keyword>
<sequence>MIYGFDIGGTKIAFAAYDDKLHPQLAEVHATPKDDYDAFLALITEQIQRADSHFGAKMPVGFGFPGIQNEKGAVLAPNVPAIHDRNLLGDLQLRLERPVYGNNDANCFLLSESHGGAVAGKELALGLTLGTGVGGALIHKGCLISGRRFGCGEFGHGPVGADVLARYPGLPLYACGCGRIACLETYVSGTGLARLAQYTGSEQTGQQLMDSWLEGDARATTCMNVYLDILSSGLGTLITQLDPDAIVLGGGISETPALYQALASRLPACLMTGMQAPPVYGPVFGGAGGVRGAALLARQPDWAFSSLA</sequence>
<evidence type="ECO:0000256" key="6">
    <source>
        <dbReference type="ARBA" id="ARBA00022833"/>
    </source>
</evidence>